<dbReference type="GO" id="GO:0005886">
    <property type="term" value="C:plasma membrane"/>
    <property type="evidence" value="ECO:0007669"/>
    <property type="project" value="UniProtKB-SubCell"/>
</dbReference>
<keyword evidence="6 10" id="KW-1133">Transmembrane helix</keyword>
<dbReference type="PANTHER" id="PTHR21137">
    <property type="entry name" value="ODORANT RECEPTOR"/>
    <property type="match status" value="1"/>
</dbReference>
<feature type="transmembrane region" description="Helical" evidence="10">
    <location>
        <begin position="251"/>
        <end position="274"/>
    </location>
</feature>
<protein>
    <recommendedName>
        <fullName evidence="13">Odorant receptor</fullName>
    </recommendedName>
</protein>
<keyword evidence="7 10" id="KW-0472">Membrane</keyword>
<keyword evidence="4 10" id="KW-0812">Transmembrane</keyword>
<evidence type="ECO:0000256" key="1">
    <source>
        <dbReference type="ARBA" id="ARBA00004651"/>
    </source>
</evidence>
<proteinExistence type="predicted"/>
<dbReference type="GO" id="GO:0004984">
    <property type="term" value="F:olfactory receptor activity"/>
    <property type="evidence" value="ECO:0007669"/>
    <property type="project" value="InterPro"/>
</dbReference>
<feature type="transmembrane region" description="Helical" evidence="10">
    <location>
        <begin position="128"/>
        <end position="145"/>
    </location>
</feature>
<reference evidence="11" key="1">
    <citation type="journal article" date="2021" name="Mol. Ecol. Resour.">
        <title>Phylogenomic analyses of the genus Drosophila reveals genomic signals of climate adaptation.</title>
        <authorList>
            <person name="Li F."/>
            <person name="Rane R.V."/>
            <person name="Luria V."/>
            <person name="Xiong Z."/>
            <person name="Chen J."/>
            <person name="Li Z."/>
            <person name="Catullo R.A."/>
            <person name="Griffin P.C."/>
            <person name="Schiffer M."/>
            <person name="Pearce S."/>
            <person name="Lee S.F."/>
            <person name="McElroy K."/>
            <person name="Stocker A."/>
            <person name="Shirriffs J."/>
            <person name="Cockerell F."/>
            <person name="Coppin C."/>
            <person name="Sgro C.M."/>
            <person name="Karger A."/>
            <person name="Cain J.W."/>
            <person name="Weber J.A."/>
            <person name="Santpere G."/>
            <person name="Kirschner M.W."/>
            <person name="Hoffmann A.A."/>
            <person name="Oakeshott J.G."/>
            <person name="Zhang G."/>
        </authorList>
    </citation>
    <scope>NUCLEOTIDE SEQUENCE</scope>
    <source>
        <strain evidence="11">BGI-SZ-2011g</strain>
    </source>
</reference>
<evidence type="ECO:0000256" key="9">
    <source>
        <dbReference type="ARBA" id="ARBA00023224"/>
    </source>
</evidence>
<feature type="non-terminal residue" evidence="11">
    <location>
        <position position="1"/>
    </location>
</feature>
<evidence type="ECO:0000256" key="5">
    <source>
        <dbReference type="ARBA" id="ARBA00022725"/>
    </source>
</evidence>
<keyword evidence="8" id="KW-0675">Receptor</keyword>
<evidence type="ECO:0008006" key="13">
    <source>
        <dbReference type="Google" id="ProtNLM"/>
    </source>
</evidence>
<evidence type="ECO:0000256" key="7">
    <source>
        <dbReference type="ARBA" id="ARBA00023136"/>
    </source>
</evidence>
<keyword evidence="9" id="KW-0807">Transducer</keyword>
<accession>A0AAD4K363</accession>
<dbReference type="EMBL" id="JAJJHW010002585">
    <property type="protein sequence ID" value="KAH8372347.1"/>
    <property type="molecule type" value="Genomic_DNA"/>
</dbReference>
<keyword evidence="3" id="KW-0716">Sensory transduction</keyword>
<evidence type="ECO:0000256" key="3">
    <source>
        <dbReference type="ARBA" id="ARBA00022606"/>
    </source>
</evidence>
<evidence type="ECO:0000256" key="6">
    <source>
        <dbReference type="ARBA" id="ARBA00022989"/>
    </source>
</evidence>
<dbReference type="PANTHER" id="PTHR21137:SF3">
    <property type="entry name" value="ODORANT RECEPTOR 30A-RELATED"/>
    <property type="match status" value="1"/>
</dbReference>
<keyword evidence="12" id="KW-1185">Reference proteome</keyword>
<feature type="transmembrane region" description="Helical" evidence="10">
    <location>
        <begin position="34"/>
        <end position="53"/>
    </location>
</feature>
<feature type="transmembrane region" description="Helical" evidence="10">
    <location>
        <begin position="186"/>
        <end position="207"/>
    </location>
</feature>
<dbReference type="GO" id="GO:0005549">
    <property type="term" value="F:odorant binding"/>
    <property type="evidence" value="ECO:0007669"/>
    <property type="project" value="InterPro"/>
</dbReference>
<dbReference type="InterPro" id="IPR004117">
    <property type="entry name" value="7tm6_olfct_rcpt"/>
</dbReference>
<dbReference type="Proteomes" id="UP001200034">
    <property type="component" value="Unassembled WGS sequence"/>
</dbReference>
<feature type="transmembrane region" description="Helical" evidence="10">
    <location>
        <begin position="65"/>
        <end position="83"/>
    </location>
</feature>
<keyword evidence="2" id="KW-1003">Cell membrane</keyword>
<comment type="subcellular location">
    <subcellularLocation>
        <location evidence="1">Cell membrane</location>
        <topology evidence="1">Multi-pass membrane protein</topology>
    </subcellularLocation>
</comment>
<evidence type="ECO:0000256" key="4">
    <source>
        <dbReference type="ARBA" id="ARBA00022692"/>
    </source>
</evidence>
<keyword evidence="5" id="KW-0552">Olfaction</keyword>
<evidence type="ECO:0000313" key="12">
    <source>
        <dbReference type="Proteomes" id="UP001200034"/>
    </source>
</evidence>
<sequence>HSLGKMFEDIKLIHMNVRILRFWALLYDKNVKRYICLTLSIFHVLTQLLYMFTTNEGITGIIRNSYMLVLWINTVLRAYLLLLDQNSYLQLINNLVDTYNELMRLNDGYVSHLLDQVNRQGQLMARGNLFFGLLTCIGFGLYPLSSNERVLPFGSKIPGVNEYATPYYQIWFVFHMLITPMGCCMYIPYTSLCVAFIMFGIVMCKALQHRLRCIHQRQLTGRQLSKEIVECIIYHQRIIDYIQTINKLTTYIFLIEFLAFGALLCALLFMLIFVDSTAHVAIVGAYINMILAQILALYWYANELREQNLAIATAAYETGWFTFDLAIQKNIQLMILRAQRPASIRLGNIRPITLELFQHLLNTTYTFFTVLKRIYG</sequence>
<dbReference type="Pfam" id="PF02949">
    <property type="entry name" value="7tm_6"/>
    <property type="match status" value="1"/>
</dbReference>
<comment type="caution">
    <text evidence="11">The sequence shown here is derived from an EMBL/GenBank/DDBJ whole genome shotgun (WGS) entry which is preliminary data.</text>
</comment>
<evidence type="ECO:0000256" key="8">
    <source>
        <dbReference type="ARBA" id="ARBA00023170"/>
    </source>
</evidence>
<dbReference type="AlphaFoldDB" id="A0AAD4K363"/>
<organism evidence="11 12">
    <name type="scientific">Drosophila rubida</name>
    <dbReference type="NCBI Taxonomy" id="30044"/>
    <lineage>
        <taxon>Eukaryota</taxon>
        <taxon>Metazoa</taxon>
        <taxon>Ecdysozoa</taxon>
        <taxon>Arthropoda</taxon>
        <taxon>Hexapoda</taxon>
        <taxon>Insecta</taxon>
        <taxon>Pterygota</taxon>
        <taxon>Neoptera</taxon>
        <taxon>Endopterygota</taxon>
        <taxon>Diptera</taxon>
        <taxon>Brachycera</taxon>
        <taxon>Muscomorpha</taxon>
        <taxon>Ephydroidea</taxon>
        <taxon>Drosophilidae</taxon>
        <taxon>Drosophila</taxon>
    </lineage>
</organism>
<evidence type="ECO:0000256" key="10">
    <source>
        <dbReference type="SAM" id="Phobius"/>
    </source>
</evidence>
<evidence type="ECO:0000256" key="2">
    <source>
        <dbReference type="ARBA" id="ARBA00022475"/>
    </source>
</evidence>
<feature type="transmembrane region" description="Helical" evidence="10">
    <location>
        <begin position="280"/>
        <end position="301"/>
    </location>
</feature>
<name>A0AAD4K363_9MUSC</name>
<evidence type="ECO:0000313" key="11">
    <source>
        <dbReference type="EMBL" id="KAH8372347.1"/>
    </source>
</evidence>
<gene>
    <name evidence="11" type="ORF">KR093_011119</name>
</gene>
<dbReference type="GO" id="GO:0007165">
    <property type="term" value="P:signal transduction"/>
    <property type="evidence" value="ECO:0007669"/>
    <property type="project" value="UniProtKB-KW"/>
</dbReference>